<evidence type="ECO:0000313" key="6">
    <source>
        <dbReference type="Proteomes" id="UP001204851"/>
    </source>
</evidence>
<evidence type="ECO:0000313" key="5">
    <source>
        <dbReference type="EMBL" id="MCO5978872.1"/>
    </source>
</evidence>
<dbReference type="CDD" id="cd05804">
    <property type="entry name" value="StaR_like"/>
    <property type="match status" value="1"/>
</dbReference>
<protein>
    <recommendedName>
        <fullName evidence="2">Tetratricopeptide repeat protein 38</fullName>
    </recommendedName>
</protein>
<comment type="similarity">
    <text evidence="1">Belongs to the TTC38 family.</text>
</comment>
<reference evidence="5 6" key="1">
    <citation type="submission" date="2022-06" db="EMBL/GenBank/DDBJ databases">
        <title>Ideonella sp. NS12-5 Genome sequencing and assembly.</title>
        <authorList>
            <person name="Jung Y."/>
        </authorList>
    </citation>
    <scope>NUCLEOTIDE SEQUENCE [LARGE SCALE GENOMIC DNA]</scope>
    <source>
        <strain evidence="5 6">NS12-5</strain>
    </source>
</reference>
<dbReference type="PANTHER" id="PTHR16263:SF4">
    <property type="entry name" value="TETRATRICOPEPTIDE REPEAT PROTEIN 38"/>
    <property type="match status" value="1"/>
</dbReference>
<dbReference type="InterPro" id="IPR011990">
    <property type="entry name" value="TPR-like_helical_dom_sf"/>
</dbReference>
<gene>
    <name evidence="5" type="ORF">M0L44_19410</name>
</gene>
<proteinExistence type="inferred from homology"/>
<keyword evidence="4" id="KW-0802">TPR repeat</keyword>
<name>A0ABT1BRK8_9BURK</name>
<evidence type="ECO:0000256" key="2">
    <source>
        <dbReference type="ARBA" id="ARBA00019992"/>
    </source>
</evidence>
<dbReference type="InterPro" id="IPR033891">
    <property type="entry name" value="TTC38"/>
</dbReference>
<dbReference type="SUPFAM" id="SSF48452">
    <property type="entry name" value="TPR-like"/>
    <property type="match status" value="1"/>
</dbReference>
<dbReference type="EMBL" id="JAMXMC010000013">
    <property type="protein sequence ID" value="MCO5978872.1"/>
    <property type="molecule type" value="Genomic_DNA"/>
</dbReference>
<keyword evidence="6" id="KW-1185">Reference proteome</keyword>
<comment type="caution">
    <text evidence="5">The sequence shown here is derived from an EMBL/GenBank/DDBJ whole genome shotgun (WGS) entry which is preliminary data.</text>
</comment>
<accession>A0ABT1BRK8</accession>
<evidence type="ECO:0000256" key="4">
    <source>
        <dbReference type="ARBA" id="ARBA00022803"/>
    </source>
</evidence>
<dbReference type="Proteomes" id="UP001204851">
    <property type="component" value="Unassembled WGS sequence"/>
</dbReference>
<evidence type="ECO:0000256" key="3">
    <source>
        <dbReference type="ARBA" id="ARBA00022737"/>
    </source>
</evidence>
<sequence>MSSPPVPCLCLRDARDQRLGTAVREAADHAESALTRMMSFQGSPLPDLDTAHAADPTWGLPLLMQAGHWLSLDEATHLPRALALLDQAAPLCAEAPPREQAHLVALRAVAEGRWQQACRLWDELLLEHPRDALALQWAHHWDLCLGDTLSLRLRPARSLPEWDESDPLFPHMLGLYAFGLEENNLYPQAEDVGRRAVGASPSAPWAVHAVAHALDMQGRFEDGTAWLRQHQPRWAEDNVFAAHLWWHMALFRLEALDLPGVHRLMDAHLTGPATPTLAQRLDAASLLWRMHLLGEDVGARFVQLLHEAAVPPEEAGHWAFNDVHLMLAYLGAGELVQAEGWLARCAARAMQPEEARRSNHAVAREVGLPVMRGLLALACGEAEQALATLQAVRPMVRRLGGSHVQRDLVDQTLMAAAAQVPHAPVGRALLNERLMAKPATPLTRRWAERLRLSLS</sequence>
<keyword evidence="3" id="KW-0677">Repeat</keyword>
<dbReference type="PANTHER" id="PTHR16263">
    <property type="entry name" value="TETRATRICOPEPTIDE REPEAT PROTEIN 38"/>
    <property type="match status" value="1"/>
</dbReference>
<dbReference type="RefSeq" id="WP_252771825.1">
    <property type="nucleotide sequence ID" value="NZ_JAMXMC010000013.1"/>
</dbReference>
<organism evidence="5 6">
    <name type="scientific">Ideonella oryzae</name>
    <dbReference type="NCBI Taxonomy" id="2937441"/>
    <lineage>
        <taxon>Bacteria</taxon>
        <taxon>Pseudomonadati</taxon>
        <taxon>Pseudomonadota</taxon>
        <taxon>Betaproteobacteria</taxon>
        <taxon>Burkholderiales</taxon>
        <taxon>Sphaerotilaceae</taxon>
        <taxon>Ideonella</taxon>
    </lineage>
</organism>
<dbReference type="Gene3D" id="1.25.40.10">
    <property type="entry name" value="Tetratricopeptide repeat domain"/>
    <property type="match status" value="1"/>
</dbReference>
<evidence type="ECO:0000256" key="1">
    <source>
        <dbReference type="ARBA" id="ARBA00005857"/>
    </source>
</evidence>